<dbReference type="SUPFAM" id="SSF53850">
    <property type="entry name" value="Periplasmic binding protein-like II"/>
    <property type="match status" value="1"/>
</dbReference>
<dbReference type="EMBL" id="JACIEK010000022">
    <property type="protein sequence ID" value="MBB4000527.1"/>
    <property type="molecule type" value="Genomic_DNA"/>
</dbReference>
<keyword evidence="4" id="KW-1185">Reference proteome</keyword>
<organism evidence="3 4">
    <name type="scientific">Aureimonas pseudogalii</name>
    <dbReference type="NCBI Taxonomy" id="1744844"/>
    <lineage>
        <taxon>Bacteria</taxon>
        <taxon>Pseudomonadati</taxon>
        <taxon>Pseudomonadota</taxon>
        <taxon>Alphaproteobacteria</taxon>
        <taxon>Hyphomicrobiales</taxon>
        <taxon>Aurantimonadaceae</taxon>
        <taxon>Aureimonas</taxon>
    </lineage>
</organism>
<gene>
    <name evidence="3" type="ORF">GGR04_004405</name>
</gene>
<dbReference type="InterPro" id="IPR005119">
    <property type="entry name" value="LysR_subst-bd"/>
</dbReference>
<evidence type="ECO:0000259" key="2">
    <source>
        <dbReference type="Pfam" id="PF03466"/>
    </source>
</evidence>
<dbReference type="GO" id="GO:0003677">
    <property type="term" value="F:DNA binding"/>
    <property type="evidence" value="ECO:0007669"/>
    <property type="project" value="UniProtKB-KW"/>
</dbReference>
<dbReference type="AlphaFoldDB" id="A0A7W6MM60"/>
<feature type="region of interest" description="Disordered" evidence="1">
    <location>
        <begin position="1"/>
        <end position="24"/>
    </location>
</feature>
<evidence type="ECO:0000313" key="3">
    <source>
        <dbReference type="EMBL" id="MBB4000527.1"/>
    </source>
</evidence>
<proteinExistence type="predicted"/>
<accession>A0A7W6MM60</accession>
<dbReference type="Gene3D" id="3.40.190.290">
    <property type="match status" value="1"/>
</dbReference>
<feature type="domain" description="LysR substrate-binding" evidence="2">
    <location>
        <begin position="51"/>
        <end position="150"/>
    </location>
</feature>
<reference evidence="3 4" key="1">
    <citation type="submission" date="2020-08" db="EMBL/GenBank/DDBJ databases">
        <title>Genomic Encyclopedia of Type Strains, Phase IV (KMG-IV): sequencing the most valuable type-strain genomes for metagenomic binning, comparative biology and taxonomic classification.</title>
        <authorList>
            <person name="Goeker M."/>
        </authorList>
    </citation>
    <scope>NUCLEOTIDE SEQUENCE [LARGE SCALE GENOMIC DNA]</scope>
    <source>
        <strain evidence="3 4">DSM 102238</strain>
    </source>
</reference>
<name>A0A7W6MM60_9HYPH</name>
<dbReference type="Pfam" id="PF03466">
    <property type="entry name" value="LysR_substrate"/>
    <property type="match status" value="1"/>
</dbReference>
<comment type="caution">
    <text evidence="3">The sequence shown here is derived from an EMBL/GenBank/DDBJ whole genome shotgun (WGS) entry which is preliminary data.</text>
</comment>
<evidence type="ECO:0000313" key="4">
    <source>
        <dbReference type="Proteomes" id="UP000542776"/>
    </source>
</evidence>
<sequence>MSVPIRLASGTSISPRAQATPRALAPREKLALGRRMVDAGQAAAGDDRAADRSFGSRRIIDDILSVSSFDLSIEFASDSFEMLRNLARSGEVITFQIEVGSEVSWLEPGLISVPVADADPTHGPLVLGHLRGRTLPVAAAKFVELVAQRLDASRHLPSIQTET</sequence>
<keyword evidence="3" id="KW-0238">DNA-binding</keyword>
<dbReference type="RefSeq" id="WP_183202402.1">
    <property type="nucleotide sequence ID" value="NZ_JACIEK010000022.1"/>
</dbReference>
<protein>
    <submittedName>
        <fullName evidence="3">DNA-binding transcriptional LysR family regulator</fullName>
    </submittedName>
</protein>
<evidence type="ECO:0000256" key="1">
    <source>
        <dbReference type="SAM" id="MobiDB-lite"/>
    </source>
</evidence>
<dbReference type="Proteomes" id="UP000542776">
    <property type="component" value="Unassembled WGS sequence"/>
</dbReference>